<gene>
    <name evidence="1" type="ORF">CEXT_102641</name>
</gene>
<proteinExistence type="predicted"/>
<reference evidence="1 2" key="1">
    <citation type="submission" date="2021-06" db="EMBL/GenBank/DDBJ databases">
        <title>Caerostris extrusa draft genome.</title>
        <authorList>
            <person name="Kono N."/>
            <person name="Arakawa K."/>
        </authorList>
    </citation>
    <scope>NUCLEOTIDE SEQUENCE [LARGE SCALE GENOMIC DNA]</scope>
</reference>
<dbReference type="EMBL" id="BPLR01011794">
    <property type="protein sequence ID" value="GIY49090.1"/>
    <property type="molecule type" value="Genomic_DNA"/>
</dbReference>
<evidence type="ECO:0000313" key="1">
    <source>
        <dbReference type="EMBL" id="GIY49090.1"/>
    </source>
</evidence>
<accession>A0AAV4TSA8</accession>
<dbReference type="Proteomes" id="UP001054945">
    <property type="component" value="Unassembled WGS sequence"/>
</dbReference>
<evidence type="ECO:0000313" key="2">
    <source>
        <dbReference type="Proteomes" id="UP001054945"/>
    </source>
</evidence>
<protein>
    <submittedName>
        <fullName evidence="1">Uncharacterized protein</fullName>
    </submittedName>
</protein>
<organism evidence="1 2">
    <name type="scientific">Caerostris extrusa</name>
    <name type="common">Bark spider</name>
    <name type="synonym">Caerostris bankana</name>
    <dbReference type="NCBI Taxonomy" id="172846"/>
    <lineage>
        <taxon>Eukaryota</taxon>
        <taxon>Metazoa</taxon>
        <taxon>Ecdysozoa</taxon>
        <taxon>Arthropoda</taxon>
        <taxon>Chelicerata</taxon>
        <taxon>Arachnida</taxon>
        <taxon>Araneae</taxon>
        <taxon>Araneomorphae</taxon>
        <taxon>Entelegynae</taxon>
        <taxon>Araneoidea</taxon>
        <taxon>Araneidae</taxon>
        <taxon>Caerostris</taxon>
    </lineage>
</organism>
<name>A0AAV4TSA8_CAEEX</name>
<dbReference type="AlphaFoldDB" id="A0AAV4TSA8"/>
<sequence>MLSRKQEEETVRIGWKEAEIECAVSWLQDIYHYAVQSSEEKSAAIRLLPFVVCVSLSQVIVESGVELSVLCLGARSLFVRNKVSFGAEEHLDGEKVRRRRTERVNK</sequence>
<keyword evidence="2" id="KW-1185">Reference proteome</keyword>
<comment type="caution">
    <text evidence="1">The sequence shown here is derived from an EMBL/GenBank/DDBJ whole genome shotgun (WGS) entry which is preliminary data.</text>
</comment>